<dbReference type="PANTHER" id="PTHR36698">
    <property type="entry name" value="BLL5892 PROTEIN"/>
    <property type="match status" value="1"/>
</dbReference>
<feature type="domain" description="Mce/MlaD" evidence="1">
    <location>
        <begin position="40"/>
        <end position="116"/>
    </location>
</feature>
<gene>
    <name evidence="2" type="ORF">BXY39_3069</name>
</gene>
<dbReference type="AlphaFoldDB" id="A0A3M0BZ08"/>
<dbReference type="OrthoDB" id="9808689at2"/>
<accession>A0A3M0BZ08</accession>
<evidence type="ECO:0000259" key="1">
    <source>
        <dbReference type="Pfam" id="PF02470"/>
    </source>
</evidence>
<name>A0A3M0BZ08_9PROT</name>
<reference evidence="2 3" key="1">
    <citation type="submission" date="2018-10" db="EMBL/GenBank/DDBJ databases">
        <title>Genomic Encyclopedia of Archaeal and Bacterial Type Strains, Phase II (KMG-II): from individual species to whole genera.</title>
        <authorList>
            <person name="Goeker M."/>
        </authorList>
    </citation>
    <scope>NUCLEOTIDE SEQUENCE [LARGE SCALE GENOMIC DNA]</scope>
    <source>
        <strain evidence="2 3">DSM 25217</strain>
    </source>
</reference>
<comment type="caution">
    <text evidence="2">The sequence shown here is derived from an EMBL/GenBank/DDBJ whole genome shotgun (WGS) entry which is preliminary data.</text>
</comment>
<proteinExistence type="predicted"/>
<protein>
    <submittedName>
        <fullName evidence="2">Phospholipid/cholesterol/gamma-HCH transport system substrate-binding protein</fullName>
    </submittedName>
</protein>
<dbReference type="EMBL" id="REFR01000014">
    <property type="protein sequence ID" value="RMB02718.1"/>
    <property type="molecule type" value="Genomic_DNA"/>
</dbReference>
<keyword evidence="3" id="KW-1185">Reference proteome</keyword>
<evidence type="ECO:0000313" key="2">
    <source>
        <dbReference type="EMBL" id="RMB02718.1"/>
    </source>
</evidence>
<sequence>MESRASHILVGGFVLILLAAAVAFTIWLAKVDLDAEYNDYDIYFHGSVSGLYNRSVVYYLGIPVGEVMDIGLSPIDPARIHVWVRLRSDVPINEGTRATLAYQGFTGVAFIELIGGELGNPPIEPHPGAPRPEIPSEASPFQEIFQSAPDLVNQAILAVVQVQKLFSDDNIAALRAVVDNSARLTGNLADGTEDMDLLMADLRATLSQVRDTAESFRLLADSGTELLDGDGQQMVAEAVEALRSANSMLSRIDGLVAANEQAVTQFLSGSLPEVSRMIIDLRITSRALARLVSRIEQNPAEVLFGPNKRTYDLENRSLEEEN</sequence>
<dbReference type="Proteomes" id="UP000271227">
    <property type="component" value="Unassembled WGS sequence"/>
</dbReference>
<dbReference type="InterPro" id="IPR003399">
    <property type="entry name" value="Mce/MlaD"/>
</dbReference>
<evidence type="ECO:0000313" key="3">
    <source>
        <dbReference type="Proteomes" id="UP000271227"/>
    </source>
</evidence>
<organism evidence="2 3">
    <name type="scientific">Eilatimonas milleporae</name>
    <dbReference type="NCBI Taxonomy" id="911205"/>
    <lineage>
        <taxon>Bacteria</taxon>
        <taxon>Pseudomonadati</taxon>
        <taxon>Pseudomonadota</taxon>
        <taxon>Alphaproteobacteria</taxon>
        <taxon>Kordiimonadales</taxon>
        <taxon>Kordiimonadaceae</taxon>
        <taxon>Eilatimonas</taxon>
    </lineage>
</organism>
<dbReference type="InParanoid" id="A0A3M0BZ08"/>
<dbReference type="PANTHER" id="PTHR36698:SF2">
    <property type="entry name" value="MCE_MLAD DOMAIN-CONTAINING PROTEIN"/>
    <property type="match status" value="1"/>
</dbReference>
<dbReference type="RefSeq" id="WP_121939726.1">
    <property type="nucleotide sequence ID" value="NZ_REFR01000014.1"/>
</dbReference>
<dbReference type="Pfam" id="PF02470">
    <property type="entry name" value="MlaD"/>
    <property type="match status" value="1"/>
</dbReference>